<proteinExistence type="predicted"/>
<comment type="caution">
    <text evidence="1">The sequence shown here is derived from an EMBL/GenBank/DDBJ whole genome shotgun (WGS) entry which is preliminary data.</text>
</comment>
<dbReference type="AlphaFoldDB" id="X0W230"/>
<dbReference type="EMBL" id="BARS01030676">
    <property type="protein sequence ID" value="GAG24590.1"/>
    <property type="molecule type" value="Genomic_DNA"/>
</dbReference>
<feature type="non-terminal residue" evidence="1">
    <location>
        <position position="32"/>
    </location>
</feature>
<sequence>MFGIANRAIAPHGPIDSEVPATLVMPVNLLRG</sequence>
<accession>X0W230</accession>
<gene>
    <name evidence="1" type="ORF">S01H1_47827</name>
</gene>
<reference evidence="1" key="1">
    <citation type="journal article" date="2014" name="Front. Microbiol.">
        <title>High frequency of phylogenetically diverse reductive dehalogenase-homologous genes in deep subseafloor sedimentary metagenomes.</title>
        <authorList>
            <person name="Kawai M."/>
            <person name="Futagami T."/>
            <person name="Toyoda A."/>
            <person name="Takaki Y."/>
            <person name="Nishi S."/>
            <person name="Hori S."/>
            <person name="Arai W."/>
            <person name="Tsubouchi T."/>
            <person name="Morono Y."/>
            <person name="Uchiyama I."/>
            <person name="Ito T."/>
            <person name="Fujiyama A."/>
            <person name="Inagaki F."/>
            <person name="Takami H."/>
        </authorList>
    </citation>
    <scope>NUCLEOTIDE SEQUENCE</scope>
    <source>
        <strain evidence="1">Expedition CK06-06</strain>
    </source>
</reference>
<organism evidence="1">
    <name type="scientific">marine sediment metagenome</name>
    <dbReference type="NCBI Taxonomy" id="412755"/>
    <lineage>
        <taxon>unclassified sequences</taxon>
        <taxon>metagenomes</taxon>
        <taxon>ecological metagenomes</taxon>
    </lineage>
</organism>
<name>X0W230_9ZZZZ</name>
<evidence type="ECO:0000313" key="1">
    <source>
        <dbReference type="EMBL" id="GAG24590.1"/>
    </source>
</evidence>
<protein>
    <submittedName>
        <fullName evidence="1">Uncharacterized protein</fullName>
    </submittedName>
</protein>